<keyword evidence="9" id="KW-0472">Membrane</keyword>
<sequence length="358" mass="37236">MRAADEPDQATRPGASRDQLLRRFLLLFAIGGTAVQWPSMLWPGIALPVFAVACASAIAALFPLRRLPTGWLAALLSVAMLAGAALLPLTEQTTSGPFFAYLAAGAAGYRLASRKAAVGIAVGGAVVAAVLAAVTGALAPDASPWPWWLALTVALPVYLGIAQRERSVALALAERGRIAREIHDVLGHSLSGIALQLDMADALRESGRGEEADAAVRKARALAVDSMAETRRAVHALREGALPLAQSLRALTEDVTISGSTRDIGTEAAHTVLRTAQEAVTNAAKHAPGAPVSVRLECRGNGLRLTVHNGLATEKRADFADGTSLGLVGMRERAALLGGTLEAGPDGDGWTVELELPR</sequence>
<dbReference type="CDD" id="cd16917">
    <property type="entry name" value="HATPase_UhpB-NarQ-NarX-like"/>
    <property type="match status" value="1"/>
</dbReference>
<dbReference type="GO" id="GO:0000155">
    <property type="term" value="F:phosphorelay sensor kinase activity"/>
    <property type="evidence" value="ECO:0007669"/>
    <property type="project" value="InterPro"/>
</dbReference>
<comment type="caution">
    <text evidence="12">The sequence shown here is derived from an EMBL/GenBank/DDBJ whole genome shotgun (WGS) entry which is preliminary data.</text>
</comment>
<dbReference type="AlphaFoldDB" id="A0A8H9M709"/>
<evidence type="ECO:0000256" key="4">
    <source>
        <dbReference type="ARBA" id="ARBA00022679"/>
    </source>
</evidence>
<dbReference type="Proteomes" id="UP000658656">
    <property type="component" value="Unassembled WGS sequence"/>
</dbReference>
<evidence type="ECO:0000313" key="12">
    <source>
        <dbReference type="EMBL" id="GHF70139.1"/>
    </source>
</evidence>
<evidence type="ECO:0000259" key="10">
    <source>
        <dbReference type="Pfam" id="PF02518"/>
    </source>
</evidence>
<reference evidence="12" key="1">
    <citation type="journal article" date="2014" name="Int. J. Syst. Evol. Microbiol.">
        <title>Complete genome sequence of Corynebacterium casei LMG S-19264T (=DSM 44701T), isolated from a smear-ripened cheese.</title>
        <authorList>
            <consortium name="US DOE Joint Genome Institute (JGI-PGF)"/>
            <person name="Walter F."/>
            <person name="Albersmeier A."/>
            <person name="Kalinowski J."/>
            <person name="Ruckert C."/>
        </authorList>
    </citation>
    <scope>NUCLEOTIDE SEQUENCE</scope>
    <source>
        <strain evidence="12">CGMCC 4.7679</strain>
    </source>
</reference>
<dbReference type="PANTHER" id="PTHR24421:SF10">
    <property type="entry name" value="NITRATE_NITRITE SENSOR PROTEIN NARQ"/>
    <property type="match status" value="1"/>
</dbReference>
<dbReference type="SUPFAM" id="SSF55874">
    <property type="entry name" value="ATPase domain of HSP90 chaperone/DNA topoisomerase II/histidine kinase"/>
    <property type="match status" value="1"/>
</dbReference>
<evidence type="ECO:0000256" key="2">
    <source>
        <dbReference type="ARBA" id="ARBA00012438"/>
    </source>
</evidence>
<feature type="transmembrane region" description="Helical" evidence="9">
    <location>
        <begin position="20"/>
        <end position="39"/>
    </location>
</feature>
<keyword evidence="6 12" id="KW-0418">Kinase</keyword>
<dbReference type="InterPro" id="IPR036890">
    <property type="entry name" value="HATPase_C_sf"/>
</dbReference>
<dbReference type="Gene3D" id="1.20.5.1930">
    <property type="match status" value="1"/>
</dbReference>
<reference evidence="12" key="2">
    <citation type="submission" date="2020-09" db="EMBL/GenBank/DDBJ databases">
        <authorList>
            <person name="Sun Q."/>
            <person name="Zhou Y."/>
        </authorList>
    </citation>
    <scope>NUCLEOTIDE SEQUENCE</scope>
    <source>
        <strain evidence="12">CGMCC 4.7679</strain>
    </source>
</reference>
<dbReference type="EMBL" id="BNAV01000008">
    <property type="protein sequence ID" value="GHF70139.1"/>
    <property type="molecule type" value="Genomic_DNA"/>
</dbReference>
<keyword evidence="8" id="KW-0902">Two-component regulatory system</keyword>
<evidence type="ECO:0000256" key="6">
    <source>
        <dbReference type="ARBA" id="ARBA00022777"/>
    </source>
</evidence>
<keyword evidence="13" id="KW-1185">Reference proteome</keyword>
<dbReference type="PANTHER" id="PTHR24421">
    <property type="entry name" value="NITRATE/NITRITE SENSOR PROTEIN NARX-RELATED"/>
    <property type="match status" value="1"/>
</dbReference>
<feature type="transmembrane region" description="Helical" evidence="9">
    <location>
        <begin position="145"/>
        <end position="162"/>
    </location>
</feature>
<feature type="domain" description="Signal transduction histidine kinase subgroup 3 dimerisation and phosphoacceptor" evidence="11">
    <location>
        <begin position="174"/>
        <end position="241"/>
    </location>
</feature>
<evidence type="ECO:0000256" key="3">
    <source>
        <dbReference type="ARBA" id="ARBA00022553"/>
    </source>
</evidence>
<comment type="catalytic activity">
    <reaction evidence="1">
        <text>ATP + protein L-histidine = ADP + protein N-phospho-L-histidine.</text>
        <dbReference type="EC" id="2.7.13.3"/>
    </reaction>
</comment>
<feature type="transmembrane region" description="Helical" evidence="9">
    <location>
        <begin position="71"/>
        <end position="89"/>
    </location>
</feature>
<keyword evidence="9" id="KW-1133">Transmembrane helix</keyword>
<feature type="transmembrane region" description="Helical" evidence="9">
    <location>
        <begin position="45"/>
        <end position="64"/>
    </location>
</feature>
<keyword evidence="4" id="KW-0808">Transferase</keyword>
<dbReference type="Pfam" id="PF02518">
    <property type="entry name" value="HATPase_c"/>
    <property type="match status" value="1"/>
</dbReference>
<evidence type="ECO:0000256" key="9">
    <source>
        <dbReference type="SAM" id="Phobius"/>
    </source>
</evidence>
<dbReference type="InterPro" id="IPR011712">
    <property type="entry name" value="Sig_transdc_His_kin_sub3_dim/P"/>
</dbReference>
<dbReference type="EC" id="2.7.13.3" evidence="2"/>
<keyword evidence="5" id="KW-0547">Nucleotide-binding</keyword>
<feature type="transmembrane region" description="Helical" evidence="9">
    <location>
        <begin position="95"/>
        <end position="112"/>
    </location>
</feature>
<organism evidence="12 13">
    <name type="scientific">Amycolatopsis bartoniae</name>
    <dbReference type="NCBI Taxonomy" id="941986"/>
    <lineage>
        <taxon>Bacteria</taxon>
        <taxon>Bacillati</taxon>
        <taxon>Actinomycetota</taxon>
        <taxon>Actinomycetes</taxon>
        <taxon>Pseudonocardiales</taxon>
        <taxon>Pseudonocardiaceae</taxon>
        <taxon>Amycolatopsis</taxon>
    </lineage>
</organism>
<evidence type="ECO:0000256" key="5">
    <source>
        <dbReference type="ARBA" id="ARBA00022741"/>
    </source>
</evidence>
<keyword evidence="3" id="KW-0597">Phosphoprotein</keyword>
<dbReference type="InterPro" id="IPR003594">
    <property type="entry name" value="HATPase_dom"/>
</dbReference>
<feature type="transmembrane region" description="Helical" evidence="9">
    <location>
        <begin position="119"/>
        <end position="139"/>
    </location>
</feature>
<evidence type="ECO:0000256" key="7">
    <source>
        <dbReference type="ARBA" id="ARBA00022840"/>
    </source>
</evidence>
<keyword evidence="7" id="KW-0067">ATP-binding</keyword>
<name>A0A8H9M709_9PSEU</name>
<proteinExistence type="predicted"/>
<dbReference type="GO" id="GO:0016020">
    <property type="term" value="C:membrane"/>
    <property type="evidence" value="ECO:0007669"/>
    <property type="project" value="InterPro"/>
</dbReference>
<dbReference type="RefSeq" id="WP_229881129.1">
    <property type="nucleotide sequence ID" value="NZ_BNAV01000008.1"/>
</dbReference>
<gene>
    <name evidence="12" type="ORF">GCM10017566_49850</name>
</gene>
<accession>A0A8H9M709</accession>
<dbReference type="GO" id="GO:0046983">
    <property type="term" value="F:protein dimerization activity"/>
    <property type="evidence" value="ECO:0007669"/>
    <property type="project" value="InterPro"/>
</dbReference>
<keyword evidence="9" id="KW-0812">Transmembrane</keyword>
<evidence type="ECO:0000313" key="13">
    <source>
        <dbReference type="Proteomes" id="UP000658656"/>
    </source>
</evidence>
<feature type="domain" description="Histidine kinase/HSP90-like ATPase" evidence="10">
    <location>
        <begin position="273"/>
        <end position="357"/>
    </location>
</feature>
<dbReference type="Gene3D" id="3.30.565.10">
    <property type="entry name" value="Histidine kinase-like ATPase, C-terminal domain"/>
    <property type="match status" value="1"/>
</dbReference>
<dbReference type="GO" id="GO:0005524">
    <property type="term" value="F:ATP binding"/>
    <property type="evidence" value="ECO:0007669"/>
    <property type="project" value="UniProtKB-KW"/>
</dbReference>
<protein>
    <recommendedName>
        <fullName evidence="2">histidine kinase</fullName>
        <ecNumber evidence="2">2.7.13.3</ecNumber>
    </recommendedName>
</protein>
<dbReference type="Pfam" id="PF07730">
    <property type="entry name" value="HisKA_3"/>
    <property type="match status" value="1"/>
</dbReference>
<evidence type="ECO:0000259" key="11">
    <source>
        <dbReference type="Pfam" id="PF07730"/>
    </source>
</evidence>
<dbReference type="InterPro" id="IPR050482">
    <property type="entry name" value="Sensor_HK_TwoCompSys"/>
</dbReference>
<evidence type="ECO:0000256" key="8">
    <source>
        <dbReference type="ARBA" id="ARBA00023012"/>
    </source>
</evidence>
<evidence type="ECO:0000256" key="1">
    <source>
        <dbReference type="ARBA" id="ARBA00000085"/>
    </source>
</evidence>